<evidence type="ECO:0000259" key="1">
    <source>
        <dbReference type="PROSITE" id="PS51094"/>
    </source>
</evidence>
<accession>A0A1I6HK52</accession>
<dbReference type="Pfam" id="PF00359">
    <property type="entry name" value="PTS_EIIA_2"/>
    <property type="match status" value="1"/>
</dbReference>
<dbReference type="PANTHER" id="PTHR47738">
    <property type="entry name" value="PTS SYSTEM FRUCTOSE-LIKE EIIA COMPONENT-RELATED"/>
    <property type="match status" value="1"/>
</dbReference>
<dbReference type="CDD" id="cd00211">
    <property type="entry name" value="PTS_IIA_fru"/>
    <property type="match status" value="1"/>
</dbReference>
<dbReference type="Gene3D" id="3.40.930.10">
    <property type="entry name" value="Mannitol-specific EII, Chain A"/>
    <property type="match status" value="1"/>
</dbReference>
<reference evidence="3" key="1">
    <citation type="submission" date="2016-10" db="EMBL/GenBank/DDBJ databases">
        <authorList>
            <person name="Varghese N."/>
            <person name="Submissions S."/>
        </authorList>
    </citation>
    <scope>NUCLEOTIDE SEQUENCE [LARGE SCALE GENOMIC DNA]</scope>
    <source>
        <strain evidence="3">DSM 26879</strain>
    </source>
</reference>
<dbReference type="InterPro" id="IPR051541">
    <property type="entry name" value="PTS_SugarTrans_NitroReg"/>
</dbReference>
<dbReference type="EMBL" id="FOYP01000002">
    <property type="protein sequence ID" value="SFR54831.1"/>
    <property type="molecule type" value="Genomic_DNA"/>
</dbReference>
<name>A0A1I6HK52_9RHOB</name>
<dbReference type="Proteomes" id="UP000199478">
    <property type="component" value="Unassembled WGS sequence"/>
</dbReference>
<dbReference type="RefSeq" id="WP_090201235.1">
    <property type="nucleotide sequence ID" value="NZ_FOYP01000002.1"/>
</dbReference>
<keyword evidence="3" id="KW-1185">Reference proteome</keyword>
<dbReference type="PROSITE" id="PS51094">
    <property type="entry name" value="PTS_EIIA_TYPE_2"/>
    <property type="match status" value="1"/>
</dbReference>
<protein>
    <submittedName>
        <fullName evidence="2">PTS IIA-like nitrogen-regulatory protein PtsN</fullName>
    </submittedName>
</protein>
<evidence type="ECO:0000313" key="2">
    <source>
        <dbReference type="EMBL" id="SFR54831.1"/>
    </source>
</evidence>
<dbReference type="InterPro" id="IPR002178">
    <property type="entry name" value="PTS_EIIA_type-2_dom"/>
</dbReference>
<dbReference type="GO" id="GO:0030295">
    <property type="term" value="F:protein kinase activator activity"/>
    <property type="evidence" value="ECO:0007669"/>
    <property type="project" value="TreeGrafter"/>
</dbReference>
<gene>
    <name evidence="2" type="ORF">SAMN04488005_2793</name>
</gene>
<dbReference type="STRING" id="390270.SAMN04488005_2793"/>
<sequence length="154" mass="16428">MQVANILKLDAVKVIASCTSKKRLFHDLGELAHTCYGLNATEVIDALIEREGLGPTGVGHGIALPHARIPGATKVQGIFLRLEKPLNFDSVDRQPVDLVFCLIAPESAGVDHLKALALVSRTLRDEAICAKLRANSDAATLHTILTAEQSSQAA</sequence>
<dbReference type="OrthoDB" id="95460at2"/>
<dbReference type="AlphaFoldDB" id="A0A1I6HK52"/>
<feature type="domain" description="PTS EIIA type-2" evidence="1">
    <location>
        <begin position="5"/>
        <end position="148"/>
    </location>
</feature>
<dbReference type="PANTHER" id="PTHR47738:SF1">
    <property type="entry name" value="NITROGEN REGULATORY PROTEIN"/>
    <property type="match status" value="1"/>
</dbReference>
<dbReference type="PROSITE" id="PS00372">
    <property type="entry name" value="PTS_EIIA_TYPE_2_HIS"/>
    <property type="match status" value="1"/>
</dbReference>
<evidence type="ECO:0000313" key="3">
    <source>
        <dbReference type="Proteomes" id="UP000199478"/>
    </source>
</evidence>
<proteinExistence type="predicted"/>
<organism evidence="2 3">
    <name type="scientific">Yoonia tamlensis</name>
    <dbReference type="NCBI Taxonomy" id="390270"/>
    <lineage>
        <taxon>Bacteria</taxon>
        <taxon>Pseudomonadati</taxon>
        <taxon>Pseudomonadota</taxon>
        <taxon>Alphaproteobacteria</taxon>
        <taxon>Rhodobacterales</taxon>
        <taxon>Paracoccaceae</taxon>
        <taxon>Yoonia</taxon>
    </lineage>
</organism>
<dbReference type="InterPro" id="IPR016152">
    <property type="entry name" value="PTrfase/Anion_transptr"/>
</dbReference>
<dbReference type="SUPFAM" id="SSF55804">
    <property type="entry name" value="Phoshotransferase/anion transport protein"/>
    <property type="match status" value="1"/>
</dbReference>